<feature type="compositionally biased region" description="Basic and acidic residues" evidence="1">
    <location>
        <begin position="402"/>
        <end position="449"/>
    </location>
</feature>
<keyword evidence="3" id="KW-1185">Reference proteome</keyword>
<evidence type="ECO:0008006" key="4">
    <source>
        <dbReference type="Google" id="ProtNLM"/>
    </source>
</evidence>
<dbReference type="AlphaFoldDB" id="A0A2P7YGV5"/>
<feature type="region of interest" description="Disordered" evidence="1">
    <location>
        <begin position="581"/>
        <end position="600"/>
    </location>
</feature>
<feature type="region of interest" description="Disordered" evidence="1">
    <location>
        <begin position="132"/>
        <end position="171"/>
    </location>
</feature>
<gene>
    <name evidence="2" type="ORF">C7M61_004863</name>
</gene>
<feature type="compositionally biased region" description="Polar residues" evidence="1">
    <location>
        <begin position="133"/>
        <end position="149"/>
    </location>
</feature>
<feature type="compositionally biased region" description="Polar residues" evidence="1">
    <location>
        <begin position="790"/>
        <end position="813"/>
    </location>
</feature>
<sequence>MSEEALWNNSFYSLLAHISQSSLANHISTLRRSVALPHLTLSNSIAAGTLDGAAEKDVLNQRTSFMSASPSMKALESIMNGKEAPKENIPEAIQEEEEPSPVPPASVFDKPAFNANYTYSGLRVLLHKPPPDASTSTFHTAKSTESVNASPERHRHSSSISTIGESGYSMGTPKLDPPASFYTVKRPTKDFLPQLLTVLGPRKNLELDQDTTAVEEPDYLTYPALSASTATLPQTKDLPQPPPEQKAAPTLPVPPVKSLLPPEPEALQPPFQLAAQPAQTPAKPKTSATATGLPRPSPKKLASVNAVSKLLSSAFGTPKSSMSLHNDLKSERSHRPTQPPPRSPIRSSTMGDIHAAAERKPEPASKRFSFRGLFKKKSSDLPSKPAKLKAKSFSTPSFSALREVKEPKEPKEPKAKKVKEPKDKTKEHKEKTKEQKEPTKTKRKDKEKNLFAGFKRKKSDGNIVSLAEPEPKPSKTPQTPTTPGSFAEVDTPATNTLEPENDRKPANGNTIREVDDSDYNFEYSKNGVEDDSANIAADPPQRHAHENFGEELGLEPTENLRLPEFKSDASFGLPLLKYRFNETPRSRPPQSNRLSLNPPRSDQLLGEALFPKLLNPHEIESIVSLERSRSMRSIKSNGKRSSYINYNGSDENVIVYSGEAGQSSPRSMKRAGSILKNSLSMSSLNGVVHLIDQAVADNLPSPVEAHETEELENPGLGLLPTLDFQSFNQDNFAEGFMNNDSENLQDFIEFSDFIDVDNLEFPSSPVQVLSPPREPSLPSVVDLGEFNFGSDLQDQNKQESAPQGDKNIQSVISEPNEETIVTPAEPIASKENESVNEPDEERPIQETQQQLEDVSAKNSPKPQDETQDSEPSLMIVDGPSEKPASVKLTPQLGTADDAITKLPILGTAYQMAMNEAVARELPSNVARPISMSFKGFKGPAISKQTIAKTGSHQLLNMYDSSNESSAVGQGFGLSDDESDEDIYSSEDDLENDIGHGFSVKKPAQAPGLKSTGNAANRGVPSPKMMGLQPPTGPFYHDRIPSLSDQSAASSPRSLTSFISRIKKLPMASPKVAYKPGGVRFSSRIILYDTYNGEEYDRHPDIATCNQLTPLLAQQIREELNEVKSEMEVHQDSQCYTHFF</sequence>
<dbReference type="GO" id="GO:0030036">
    <property type="term" value="P:actin cytoskeleton organization"/>
    <property type="evidence" value="ECO:0007669"/>
    <property type="project" value="TreeGrafter"/>
</dbReference>
<dbReference type="VEuPathDB" id="FungiDB:C7M61_004863"/>
<feature type="region of interest" description="Disordered" evidence="1">
    <location>
        <begin position="230"/>
        <end position="541"/>
    </location>
</feature>
<dbReference type="OrthoDB" id="5563016at2759"/>
<dbReference type="RefSeq" id="XP_024711734.1">
    <property type="nucleotide sequence ID" value="XM_024860177.1"/>
</dbReference>
<evidence type="ECO:0000313" key="3">
    <source>
        <dbReference type="Proteomes" id="UP000241107"/>
    </source>
</evidence>
<reference evidence="2 3" key="1">
    <citation type="submission" date="2018-03" db="EMBL/GenBank/DDBJ databases">
        <title>Candida pseudohaemulonii genome assembly and annotation.</title>
        <authorList>
            <person name="Munoz J.F."/>
            <person name="Gade L.G."/>
            <person name="Chow N.A."/>
            <person name="Litvintseva A.P."/>
            <person name="Loparev V.N."/>
            <person name="Cuomo C.A."/>
        </authorList>
    </citation>
    <scope>NUCLEOTIDE SEQUENCE [LARGE SCALE GENOMIC DNA]</scope>
    <source>
        <strain evidence="2 3">B12108</strain>
    </source>
</reference>
<proteinExistence type="predicted"/>
<feature type="compositionally biased region" description="Acidic residues" evidence="1">
    <location>
        <begin position="974"/>
        <end position="991"/>
    </location>
</feature>
<dbReference type="EMBL" id="PYFQ01000018">
    <property type="protein sequence ID" value="PSK35198.1"/>
    <property type="molecule type" value="Genomic_DNA"/>
</dbReference>
<dbReference type="PANTHER" id="PTHR12751">
    <property type="entry name" value="PHOSPHATASE AND ACTIN REGULATOR PHACTR"/>
    <property type="match status" value="1"/>
</dbReference>
<evidence type="ECO:0000313" key="2">
    <source>
        <dbReference type="EMBL" id="PSK35198.1"/>
    </source>
</evidence>
<comment type="caution">
    <text evidence="2">The sequence shown here is derived from an EMBL/GenBank/DDBJ whole genome shotgun (WGS) entry which is preliminary data.</text>
</comment>
<accession>A0A2P7YGV5</accession>
<dbReference type="GO" id="GO:0003779">
    <property type="term" value="F:actin binding"/>
    <property type="evidence" value="ECO:0007669"/>
    <property type="project" value="TreeGrafter"/>
</dbReference>
<protein>
    <recommendedName>
        <fullName evidence="4">Protein BNI4</fullName>
    </recommendedName>
</protein>
<evidence type="ECO:0000256" key="1">
    <source>
        <dbReference type="SAM" id="MobiDB-lite"/>
    </source>
</evidence>
<feature type="compositionally biased region" description="Basic and acidic residues" evidence="1">
    <location>
        <begin position="355"/>
        <end position="365"/>
    </location>
</feature>
<feature type="compositionally biased region" description="Polar residues" evidence="1">
    <location>
        <begin position="310"/>
        <end position="324"/>
    </location>
</feature>
<dbReference type="PANTHER" id="PTHR12751:SF18">
    <property type="entry name" value="PHOSPHATASE AND ACTIN REGULATOR 1"/>
    <property type="match status" value="1"/>
</dbReference>
<feature type="region of interest" description="Disordered" evidence="1">
    <location>
        <begin position="966"/>
        <end position="1025"/>
    </location>
</feature>
<dbReference type="STRING" id="418784.A0A2P7YGV5"/>
<dbReference type="GeneID" id="36568250"/>
<feature type="compositionally biased region" description="Polar residues" evidence="1">
    <location>
        <begin position="588"/>
        <end position="600"/>
    </location>
</feature>
<feature type="compositionally biased region" description="Polar residues" evidence="1">
    <location>
        <begin position="845"/>
        <end position="861"/>
    </location>
</feature>
<name>A0A2P7YGV5_9ASCO</name>
<feature type="compositionally biased region" description="Low complexity" evidence="1">
    <location>
        <begin position="256"/>
        <end position="291"/>
    </location>
</feature>
<organism evidence="2 3">
    <name type="scientific">Candidozyma pseudohaemuli</name>
    <dbReference type="NCBI Taxonomy" id="418784"/>
    <lineage>
        <taxon>Eukaryota</taxon>
        <taxon>Fungi</taxon>
        <taxon>Dikarya</taxon>
        <taxon>Ascomycota</taxon>
        <taxon>Saccharomycotina</taxon>
        <taxon>Pichiomycetes</taxon>
        <taxon>Metschnikowiaceae</taxon>
        <taxon>Candidozyma</taxon>
    </lineage>
</organism>
<dbReference type="Proteomes" id="UP000241107">
    <property type="component" value="Unassembled WGS sequence"/>
</dbReference>
<feature type="region of interest" description="Disordered" evidence="1">
    <location>
        <begin position="764"/>
        <end position="885"/>
    </location>
</feature>